<organism evidence="1 2">
    <name type="scientific">Cichorium intybus</name>
    <name type="common">Chicory</name>
    <dbReference type="NCBI Taxonomy" id="13427"/>
    <lineage>
        <taxon>Eukaryota</taxon>
        <taxon>Viridiplantae</taxon>
        <taxon>Streptophyta</taxon>
        <taxon>Embryophyta</taxon>
        <taxon>Tracheophyta</taxon>
        <taxon>Spermatophyta</taxon>
        <taxon>Magnoliopsida</taxon>
        <taxon>eudicotyledons</taxon>
        <taxon>Gunneridae</taxon>
        <taxon>Pentapetalae</taxon>
        <taxon>asterids</taxon>
        <taxon>campanulids</taxon>
        <taxon>Asterales</taxon>
        <taxon>Asteraceae</taxon>
        <taxon>Cichorioideae</taxon>
        <taxon>Cichorieae</taxon>
        <taxon>Cichoriinae</taxon>
        <taxon>Cichorium</taxon>
    </lineage>
</organism>
<reference evidence="2" key="1">
    <citation type="journal article" date="2022" name="Mol. Ecol. Resour.">
        <title>The genomes of chicory, endive, great burdock and yacon provide insights into Asteraceae palaeo-polyploidization history and plant inulin production.</title>
        <authorList>
            <person name="Fan W."/>
            <person name="Wang S."/>
            <person name="Wang H."/>
            <person name="Wang A."/>
            <person name="Jiang F."/>
            <person name="Liu H."/>
            <person name="Zhao H."/>
            <person name="Xu D."/>
            <person name="Zhang Y."/>
        </authorList>
    </citation>
    <scope>NUCLEOTIDE SEQUENCE [LARGE SCALE GENOMIC DNA]</scope>
    <source>
        <strain evidence="2">cv. Punajuju</strain>
    </source>
</reference>
<comment type="caution">
    <text evidence="1">The sequence shown here is derived from an EMBL/GenBank/DDBJ whole genome shotgun (WGS) entry which is preliminary data.</text>
</comment>
<keyword evidence="2" id="KW-1185">Reference proteome</keyword>
<gene>
    <name evidence="1" type="ORF">L2E82_25296</name>
</gene>
<reference evidence="1 2" key="2">
    <citation type="journal article" date="2022" name="Mol. Ecol. Resour.">
        <title>The genomes of chicory, endive, great burdock and yacon provide insights into Asteraceae paleo-polyploidization history and plant inulin production.</title>
        <authorList>
            <person name="Fan W."/>
            <person name="Wang S."/>
            <person name="Wang H."/>
            <person name="Wang A."/>
            <person name="Jiang F."/>
            <person name="Liu H."/>
            <person name="Zhao H."/>
            <person name="Xu D."/>
            <person name="Zhang Y."/>
        </authorList>
    </citation>
    <scope>NUCLEOTIDE SEQUENCE [LARGE SCALE GENOMIC DNA]</scope>
    <source>
        <strain evidence="2">cv. Punajuju</strain>
        <tissue evidence="1">Leaves</tissue>
    </source>
</reference>
<protein>
    <submittedName>
        <fullName evidence="1">Uncharacterized protein</fullName>
    </submittedName>
</protein>
<dbReference type="EMBL" id="CM042012">
    <property type="protein sequence ID" value="KAI3753249.1"/>
    <property type="molecule type" value="Genomic_DNA"/>
</dbReference>
<proteinExistence type="predicted"/>
<evidence type="ECO:0000313" key="2">
    <source>
        <dbReference type="Proteomes" id="UP001055811"/>
    </source>
</evidence>
<sequence length="131" mass="15676">MLWLTIKRRWKFQNNEHKEDVLKVCNTAWKSFKKRLKRDFMDKERDALPIFPYLDPGTWEKFKAERSSKEFKVLIKLVQMEASKKSSTIRSTWVPGQESSVEKRHCIRWAGVRIVQDKKPPFKRLCHGKAV</sequence>
<evidence type="ECO:0000313" key="1">
    <source>
        <dbReference type="EMBL" id="KAI3753249.1"/>
    </source>
</evidence>
<accession>A0ACB9E2L6</accession>
<dbReference type="Proteomes" id="UP001055811">
    <property type="component" value="Linkage Group LG04"/>
</dbReference>
<name>A0ACB9E2L6_CICIN</name>